<protein>
    <submittedName>
        <fullName evidence="5">PAS/PAC and GAF sensor-containing diguanylate cyclase/phosphodiesterase</fullName>
    </submittedName>
</protein>
<evidence type="ECO:0000256" key="2">
    <source>
        <dbReference type="SAM" id="SignalP"/>
    </source>
</evidence>
<feature type="domain" description="EAL" evidence="3">
    <location>
        <begin position="593"/>
        <end position="845"/>
    </location>
</feature>
<dbReference type="InterPro" id="IPR035919">
    <property type="entry name" value="EAL_sf"/>
</dbReference>
<dbReference type="PROSITE" id="PS50887">
    <property type="entry name" value="GGDEF"/>
    <property type="match status" value="1"/>
</dbReference>
<dbReference type="GO" id="GO:0071111">
    <property type="term" value="F:cyclic-guanylate-specific phosphodiesterase activity"/>
    <property type="evidence" value="ECO:0007669"/>
    <property type="project" value="InterPro"/>
</dbReference>
<dbReference type="PROSITE" id="PS50883">
    <property type="entry name" value="EAL"/>
    <property type="match status" value="1"/>
</dbReference>
<dbReference type="InterPro" id="IPR011622">
    <property type="entry name" value="7TMR_DISM_rcpt_extracell_dom2"/>
</dbReference>
<feature type="chain" id="PRO_5004462502" evidence="2">
    <location>
        <begin position="24"/>
        <end position="855"/>
    </location>
</feature>
<dbReference type="Pfam" id="PF00990">
    <property type="entry name" value="GGDEF"/>
    <property type="match status" value="1"/>
</dbReference>
<feature type="domain" description="GGDEF" evidence="4">
    <location>
        <begin position="440"/>
        <end position="584"/>
    </location>
</feature>
<feature type="transmembrane region" description="Helical" evidence="1">
    <location>
        <begin position="181"/>
        <end position="200"/>
    </location>
</feature>
<dbReference type="InterPro" id="IPR043128">
    <property type="entry name" value="Rev_trsase/Diguanyl_cyclase"/>
</dbReference>
<dbReference type="PANTHER" id="PTHR33121:SF71">
    <property type="entry name" value="OXYGEN SENSOR PROTEIN DOSP"/>
    <property type="match status" value="1"/>
</dbReference>
<keyword evidence="1" id="KW-1133">Transmembrane helix</keyword>
<feature type="transmembrane region" description="Helical" evidence="1">
    <location>
        <begin position="297"/>
        <end position="314"/>
    </location>
</feature>
<dbReference type="Proteomes" id="UP000016540">
    <property type="component" value="Unassembled WGS sequence"/>
</dbReference>
<dbReference type="eggNOG" id="COG2199">
    <property type="taxonomic scope" value="Bacteria"/>
</dbReference>
<gene>
    <name evidence="5" type="ORF">MARLIPOL_05645</name>
</gene>
<dbReference type="Pfam" id="PF07696">
    <property type="entry name" value="7TMR-DISMED2"/>
    <property type="match status" value="1"/>
</dbReference>
<sequence length="855" mass="94965">MRHIALLFALLGALIIMAASAQAAPPASSGLPQPAIAFLKAPAVADDALTELLDRPGWQPLAEETPNFGYVTEHYWYRMSLDSGSGHQVLEISYPQLDYVGFYLVADGKIIQTVKTGDHLPFSERPLSHPSFLIPYTTEPGVDYEILLSIQTSGAHQVPIRLWEQNALFDALTTEDRLHSLYYGILTTTIFFNLFIFLALREATYLFYVLSTFGYLFLMATLRGVTYQVFWPDNPWLHNQTMLIAVPMAVLFAMLFARSFLRLRNTAPRTDLLLQFVSGLSLLAILGTFVLEFNTSIKSSVALALSGFLLLFIIGPVQWLKRNPQAGYYTVAWGLLIIGTMLTASNKYGLLPTNWLTTYGMQVGSALEAILLTIALAKRLYNEREDRLQAREAELRAMAARRSAELRLMDQALHDPLTGLPNRTSFEMVINDLITRIPDHRFAIAVIHLNNLQAITKTLGHRNTDRLIELAASRYHSVVRGVPGIQTMETTAQRSTYLASLENGTFGFVVDANLLSAAPRAIIQGLDELREPIDYLGMQLPLDPQIGTAIYPEHARDTNSLIRRAHIAQDSNEARDRGLAYYQPTRDSYSADRLTLASELREALQSNALSLHLQPKLSLATHAVVGLEALIRWPRRKSPIGADEVIALAEQTGLIKPLTRWVLEQSLQLRAQLLEQGWPLDISVNISPNNLREPDFPTFVQQLMNCSHNHRGTLTLEVTETSMMQDPANSLKALNSLHSAGFPVSIDDFGSGYSSLSYIKQLPASEIKIDRSLITDIATHPGDRVIVQTTIDMCHSLGYKVVAEGVEDGGTVELLAAMGCDMVQGYWLTPPLPIDEMLAWLATGRTLSDTSRKLG</sequence>
<dbReference type="InterPro" id="IPR000160">
    <property type="entry name" value="GGDEF_dom"/>
</dbReference>
<dbReference type="Pfam" id="PF07695">
    <property type="entry name" value="7TMR-DISM_7TM"/>
    <property type="match status" value="1"/>
</dbReference>
<dbReference type="InterPro" id="IPR050706">
    <property type="entry name" value="Cyclic-di-GMP_PDE-like"/>
</dbReference>
<feature type="transmembrane region" description="Helical" evidence="1">
    <location>
        <begin position="273"/>
        <end position="291"/>
    </location>
</feature>
<evidence type="ECO:0000259" key="4">
    <source>
        <dbReference type="PROSITE" id="PS50887"/>
    </source>
</evidence>
<name>R8B4H0_9GAMM</name>
<dbReference type="AlphaFoldDB" id="R8B4H0"/>
<keyword evidence="2" id="KW-0732">Signal</keyword>
<accession>R8B4H0</accession>
<feature type="transmembrane region" description="Helical" evidence="1">
    <location>
        <begin position="326"/>
        <end position="344"/>
    </location>
</feature>
<comment type="caution">
    <text evidence="5">The sequence shown here is derived from an EMBL/GenBank/DDBJ whole genome shotgun (WGS) entry which is preliminary data.</text>
</comment>
<feature type="signal peptide" evidence="2">
    <location>
        <begin position="1"/>
        <end position="23"/>
    </location>
</feature>
<dbReference type="STRING" id="1318628.MARLIPOL_05645"/>
<dbReference type="PANTHER" id="PTHR33121">
    <property type="entry name" value="CYCLIC DI-GMP PHOSPHODIESTERASE PDEF"/>
    <property type="match status" value="1"/>
</dbReference>
<dbReference type="eggNOG" id="COG2200">
    <property type="taxonomic scope" value="Bacteria"/>
</dbReference>
<dbReference type="InterPro" id="IPR001633">
    <property type="entry name" value="EAL_dom"/>
</dbReference>
<dbReference type="Gene3D" id="2.60.40.2380">
    <property type="match status" value="1"/>
</dbReference>
<keyword evidence="1" id="KW-0472">Membrane</keyword>
<dbReference type="Pfam" id="PF00563">
    <property type="entry name" value="EAL"/>
    <property type="match status" value="1"/>
</dbReference>
<dbReference type="Gene3D" id="3.20.20.450">
    <property type="entry name" value="EAL domain"/>
    <property type="match status" value="1"/>
</dbReference>
<dbReference type="InterPro" id="IPR011623">
    <property type="entry name" value="7TMR_DISM_rcpt_extracell_dom1"/>
</dbReference>
<dbReference type="Gene3D" id="3.30.70.270">
    <property type="match status" value="1"/>
</dbReference>
<dbReference type="SMART" id="SM00052">
    <property type="entry name" value="EAL"/>
    <property type="match status" value="1"/>
</dbReference>
<dbReference type="EMBL" id="ASAD01000007">
    <property type="protein sequence ID" value="EON93493.1"/>
    <property type="molecule type" value="Genomic_DNA"/>
</dbReference>
<keyword evidence="1" id="KW-0812">Transmembrane</keyword>
<evidence type="ECO:0000259" key="3">
    <source>
        <dbReference type="PROSITE" id="PS50883"/>
    </source>
</evidence>
<feature type="transmembrane region" description="Helical" evidence="1">
    <location>
        <begin position="242"/>
        <end position="261"/>
    </location>
</feature>
<dbReference type="HOGENOM" id="CLU_016723_0_0_6"/>
<reference evidence="5 6" key="1">
    <citation type="journal article" date="2013" name="Genome Announc.">
        <title>Draft Genome Sequence of the Moderately Halophilic Bacterium Marinobacter lipolyticus Strain SM19.</title>
        <authorList>
            <person name="Papke R.T."/>
            <person name="de la Haba R.R."/>
            <person name="Infante-Dominguez C."/>
            <person name="Perez D."/>
            <person name="Sanchez-Porro C."/>
            <person name="Lapierre P."/>
            <person name="Ventosa A."/>
        </authorList>
    </citation>
    <scope>NUCLEOTIDE SEQUENCE [LARGE SCALE GENOMIC DNA]</scope>
    <source>
        <strain evidence="5 6">SM19</strain>
    </source>
</reference>
<proteinExistence type="predicted"/>
<dbReference type="CDD" id="cd01948">
    <property type="entry name" value="EAL"/>
    <property type="match status" value="1"/>
</dbReference>
<feature type="transmembrane region" description="Helical" evidence="1">
    <location>
        <begin position="207"/>
        <end position="230"/>
    </location>
</feature>
<dbReference type="InterPro" id="IPR029787">
    <property type="entry name" value="Nucleotide_cyclase"/>
</dbReference>
<dbReference type="SUPFAM" id="SSF55073">
    <property type="entry name" value="Nucleotide cyclase"/>
    <property type="match status" value="1"/>
</dbReference>
<evidence type="ECO:0000313" key="6">
    <source>
        <dbReference type="Proteomes" id="UP000016540"/>
    </source>
</evidence>
<dbReference type="SUPFAM" id="SSF141868">
    <property type="entry name" value="EAL domain-like"/>
    <property type="match status" value="1"/>
</dbReference>
<evidence type="ECO:0000256" key="1">
    <source>
        <dbReference type="SAM" id="Phobius"/>
    </source>
</evidence>
<organism evidence="5 6">
    <name type="scientific">Marinobacter lipolyticus SM19</name>
    <dbReference type="NCBI Taxonomy" id="1318628"/>
    <lineage>
        <taxon>Bacteria</taxon>
        <taxon>Pseudomonadati</taxon>
        <taxon>Pseudomonadota</taxon>
        <taxon>Gammaproteobacteria</taxon>
        <taxon>Pseudomonadales</taxon>
        <taxon>Marinobacteraceae</taxon>
        <taxon>Marinobacter</taxon>
    </lineage>
</organism>
<dbReference type="PATRIC" id="fig|1318628.3.peg.1132"/>
<evidence type="ECO:0000313" key="5">
    <source>
        <dbReference type="EMBL" id="EON93493.1"/>
    </source>
</evidence>
<keyword evidence="6" id="KW-1185">Reference proteome</keyword>
<dbReference type="SMART" id="SM00267">
    <property type="entry name" value="GGDEF"/>
    <property type="match status" value="1"/>
</dbReference>